<dbReference type="GO" id="GO:0009524">
    <property type="term" value="C:phragmoplast"/>
    <property type="evidence" value="ECO:0007669"/>
    <property type="project" value="UniProtKB-ARBA"/>
</dbReference>
<feature type="compositionally biased region" description="Basic and acidic residues" evidence="9">
    <location>
        <begin position="496"/>
        <end position="524"/>
    </location>
</feature>
<name>A0AA38GRF8_TAXCH</name>
<feature type="coiled-coil region" evidence="8">
    <location>
        <begin position="1153"/>
        <end position="1198"/>
    </location>
</feature>
<evidence type="ECO:0000256" key="6">
    <source>
        <dbReference type="ARBA" id="ARBA00034488"/>
    </source>
</evidence>
<dbReference type="SMART" id="SM00129">
    <property type="entry name" value="KISc"/>
    <property type="match status" value="1"/>
</dbReference>
<evidence type="ECO:0000256" key="7">
    <source>
        <dbReference type="PROSITE-ProRule" id="PRU00283"/>
    </source>
</evidence>
<proteinExistence type="inferred from homology"/>
<dbReference type="InterPro" id="IPR036961">
    <property type="entry name" value="Kinesin_motor_dom_sf"/>
</dbReference>
<keyword evidence="12" id="KW-1185">Reference proteome</keyword>
<sequence length="1276" mass="144299">DIPFALSRLIELVIVANLELVLQTMEFHSTNTVTLFGALSRLVTVAFYRAYIFLVGTYLMVIIRIRPMRAEEKELTQVVHMVSPNTIDVVDQQFTFDAVAGMDSTQKEIFEMVGLPLVENCMAGFNSSIFAYGQTGSGKTYSMWGPTCDSSGDKFPSKDRGLTPRVFEQIFARIQEAKTRNVDRQLRYQCRCSFLEIYNEQITDLLEPNQKNLQVREDVKTGVYVENLTEEYISSVADVTRLALRGLANRRVGATSMNAESSRSHSVFTCVLECRCKSLSGGLSSLKTSRINLVDLAGSERQKLTGAAGERLKEAGNINRSLSQLGNLIKILAEVSQTGKQRHIPYRDSRLTFLLQESLGGNAKLAMVCAISPAGSCRSETLSTLRFAQRAKAIKNKAVVNEETENDVNLLRDQIRQLKDELMRMKSKDNNQPASSSGYSTGWNARRSLNLLRMSLAPLALQHIDTDSDEDMEIDEEDTAEGVSLEKSSQSTYDDESTKDSRTSSSSEKEDTQTDLHGVQRENIDITPKAELAIEPTEERNMNMGENQTEIYSSHQIGDASHLDDYETSSSQEATDVHTKDGTATTRELYPKNGESVGHDQDGENGDREESSPTLSIVPCPSSSILQSPPLSVSPRVPNTRKSMNKSLCKSSLSPPDGHRNSRSGSDILNLSFAQSARKSSHIQSDMRHTSTPDQLAASLQRGLEKLDHHQQSSILRKSSVRFSFQQLNKMQLQLIEKVDKGIQTSPQDESTPETSNSCYRLDIVEQTFLEDRGNNIQDKSQWQLIPVEERGSPTGPKYQLTQAVEGVLAGSIRREMALEEVCNKQAAEIEHLNRLVQQYKHERECNSVIQRARQEKITRLEALMDGAITTEEYQKDELESLAFEHKLLEDKYENHPEVTRATIEEKRLLEELEKYRNFYELGERDALIEEMQNLRTQLQYYLELNTSISPKKLRVSVTKTQRPELIEPAHSRALCTISEVPAPDGIKDTLSDKKWEEENREWTERETEWISLVDDLRAELNSVGCLAEKKDKELESEKRCAGELKEALQMAMEAHARILDQYADMQEKYIALRAKHRKIREGVADAKRAAIMAGVKGAELSFIETQIAELMALKLDREHERQMMQEEINGLQVQLRDTVDAVQAAGELVVRLKDAEESVSLAEDAVSRREQDAEALRRDIEKLKRRHTTEIATLNQRLLESRLQKSSVCPMCQVAERAKYEFPYTDDATLEAAKEAQREWKGELENNFPHDFEEHGEFFKVDKPSWFTGYDECNI</sequence>
<dbReference type="InterPro" id="IPR001752">
    <property type="entry name" value="Kinesin_motor_dom"/>
</dbReference>
<dbReference type="PRINTS" id="PR00380">
    <property type="entry name" value="KINESINHEAVY"/>
</dbReference>
<feature type="coiled-coil region" evidence="8">
    <location>
        <begin position="401"/>
        <end position="428"/>
    </location>
</feature>
<reference evidence="11 12" key="1">
    <citation type="journal article" date="2021" name="Nat. Plants">
        <title>The Taxus genome provides insights into paclitaxel biosynthesis.</title>
        <authorList>
            <person name="Xiong X."/>
            <person name="Gou J."/>
            <person name="Liao Q."/>
            <person name="Li Y."/>
            <person name="Zhou Q."/>
            <person name="Bi G."/>
            <person name="Li C."/>
            <person name="Du R."/>
            <person name="Wang X."/>
            <person name="Sun T."/>
            <person name="Guo L."/>
            <person name="Liang H."/>
            <person name="Lu P."/>
            <person name="Wu Y."/>
            <person name="Zhang Z."/>
            <person name="Ro D.K."/>
            <person name="Shang Y."/>
            <person name="Huang S."/>
            <person name="Yan J."/>
        </authorList>
    </citation>
    <scope>NUCLEOTIDE SEQUENCE [LARGE SCALE GENOMIC DNA]</scope>
    <source>
        <strain evidence="11">Ta-2019</strain>
    </source>
</reference>
<feature type="compositionally biased region" description="Polar residues" evidence="9">
    <location>
        <begin position="640"/>
        <end position="654"/>
    </location>
</feature>
<dbReference type="OMA" id="CKNRMQL"/>
<feature type="compositionally biased region" description="Polar residues" evidence="9">
    <location>
        <begin position="663"/>
        <end position="684"/>
    </location>
</feature>
<dbReference type="GO" id="GO:0007018">
    <property type="term" value="P:microtubule-based movement"/>
    <property type="evidence" value="ECO:0007669"/>
    <property type="project" value="InterPro"/>
</dbReference>
<keyword evidence="4 8" id="KW-0175">Coiled coil</keyword>
<dbReference type="SUPFAM" id="SSF52540">
    <property type="entry name" value="P-loop containing nucleoside triphosphate hydrolases"/>
    <property type="match status" value="1"/>
</dbReference>
<keyword evidence="3 7" id="KW-0067">ATP-binding</keyword>
<feature type="domain" description="Kinesin motor" evidence="10">
    <location>
        <begin position="58"/>
        <end position="394"/>
    </location>
</feature>
<organism evidence="11 12">
    <name type="scientific">Taxus chinensis</name>
    <name type="common">Chinese yew</name>
    <name type="synonym">Taxus wallichiana var. chinensis</name>
    <dbReference type="NCBI Taxonomy" id="29808"/>
    <lineage>
        <taxon>Eukaryota</taxon>
        <taxon>Viridiplantae</taxon>
        <taxon>Streptophyta</taxon>
        <taxon>Embryophyta</taxon>
        <taxon>Tracheophyta</taxon>
        <taxon>Spermatophyta</taxon>
        <taxon>Pinopsida</taxon>
        <taxon>Pinidae</taxon>
        <taxon>Conifers II</taxon>
        <taxon>Cupressales</taxon>
        <taxon>Taxaceae</taxon>
        <taxon>Taxus</taxon>
    </lineage>
</organism>
<evidence type="ECO:0000256" key="8">
    <source>
        <dbReference type="SAM" id="Coils"/>
    </source>
</evidence>
<evidence type="ECO:0000256" key="5">
    <source>
        <dbReference type="ARBA" id="ARBA00023175"/>
    </source>
</evidence>
<evidence type="ECO:0000256" key="2">
    <source>
        <dbReference type="ARBA" id="ARBA00022741"/>
    </source>
</evidence>
<dbReference type="GO" id="GO:0005524">
    <property type="term" value="F:ATP binding"/>
    <property type="evidence" value="ECO:0007669"/>
    <property type="project" value="UniProtKB-UniRule"/>
</dbReference>
<protein>
    <recommendedName>
        <fullName evidence="10">Kinesin motor domain-containing protein</fullName>
    </recommendedName>
</protein>
<keyword evidence="1" id="KW-0493">Microtubule</keyword>
<evidence type="ECO:0000313" key="11">
    <source>
        <dbReference type="EMBL" id="KAH9327601.1"/>
    </source>
</evidence>
<accession>A0AA38GRF8</accession>
<dbReference type="InterPro" id="IPR019821">
    <property type="entry name" value="Kinesin_motor_CS"/>
</dbReference>
<dbReference type="PANTHER" id="PTHR37739:SF16">
    <property type="entry name" value="KINESIN-LIKE PROTEIN"/>
    <property type="match status" value="1"/>
</dbReference>
<feature type="compositionally biased region" description="Basic and acidic residues" evidence="9">
    <location>
        <begin position="597"/>
        <end position="611"/>
    </location>
</feature>
<evidence type="ECO:0000256" key="4">
    <source>
        <dbReference type="ARBA" id="ARBA00023054"/>
    </source>
</evidence>
<dbReference type="PANTHER" id="PTHR37739">
    <property type="entry name" value="KINESIN-LIKE PROTEIN KIN-12D"/>
    <property type="match status" value="1"/>
</dbReference>
<dbReference type="InterPro" id="IPR027417">
    <property type="entry name" value="P-loop_NTPase"/>
</dbReference>
<feature type="region of interest" description="Disordered" evidence="9">
    <location>
        <begin position="561"/>
        <end position="695"/>
    </location>
</feature>
<dbReference type="Pfam" id="PF00225">
    <property type="entry name" value="Kinesin"/>
    <property type="match status" value="1"/>
</dbReference>
<comment type="similarity">
    <text evidence="6">Belongs to the TRAFAC class myosin-kinesin ATPase superfamily. Kinesin family. KIN-12 subfamily.</text>
</comment>
<dbReference type="AlphaFoldDB" id="A0AA38GRF8"/>
<dbReference type="Gene3D" id="3.40.850.10">
    <property type="entry name" value="Kinesin motor domain"/>
    <property type="match status" value="1"/>
</dbReference>
<dbReference type="GO" id="GO:0005874">
    <property type="term" value="C:microtubule"/>
    <property type="evidence" value="ECO:0007669"/>
    <property type="project" value="UniProtKB-KW"/>
</dbReference>
<evidence type="ECO:0000313" key="12">
    <source>
        <dbReference type="Proteomes" id="UP000824469"/>
    </source>
</evidence>
<comment type="caution">
    <text evidence="11">The sequence shown here is derived from an EMBL/GenBank/DDBJ whole genome shotgun (WGS) entry which is preliminary data.</text>
</comment>
<feature type="binding site" evidence="7">
    <location>
        <begin position="133"/>
        <end position="140"/>
    </location>
    <ligand>
        <name>ATP</name>
        <dbReference type="ChEBI" id="CHEBI:30616"/>
    </ligand>
</feature>
<dbReference type="GO" id="GO:0003777">
    <property type="term" value="F:microtubule motor activity"/>
    <property type="evidence" value="ECO:0007669"/>
    <property type="project" value="InterPro"/>
</dbReference>
<keyword evidence="5 7" id="KW-0505">Motor protein</keyword>
<evidence type="ECO:0000256" key="9">
    <source>
        <dbReference type="SAM" id="MobiDB-lite"/>
    </source>
</evidence>
<dbReference type="FunFam" id="3.40.850.10:FF:000052">
    <property type="entry name" value="Kinesin-like protein KIN-12F"/>
    <property type="match status" value="1"/>
</dbReference>
<dbReference type="InterPro" id="IPR044986">
    <property type="entry name" value="KIF15/KIN-12"/>
</dbReference>
<gene>
    <name evidence="11" type="ORF">KI387_007779</name>
</gene>
<feature type="non-terminal residue" evidence="11">
    <location>
        <position position="1"/>
    </location>
</feature>
<feature type="region of interest" description="Disordered" evidence="9">
    <location>
        <begin position="467"/>
        <end position="538"/>
    </location>
</feature>
<dbReference type="PROSITE" id="PS00411">
    <property type="entry name" value="KINESIN_MOTOR_1"/>
    <property type="match status" value="1"/>
</dbReference>
<evidence type="ECO:0000256" key="3">
    <source>
        <dbReference type="ARBA" id="ARBA00022840"/>
    </source>
</evidence>
<feature type="compositionally biased region" description="Low complexity" evidence="9">
    <location>
        <begin position="619"/>
        <end position="635"/>
    </location>
</feature>
<dbReference type="PROSITE" id="PS50067">
    <property type="entry name" value="KINESIN_MOTOR_2"/>
    <property type="match status" value="1"/>
</dbReference>
<dbReference type="EMBL" id="JAHRHJ020000002">
    <property type="protein sequence ID" value="KAH9327601.1"/>
    <property type="molecule type" value="Genomic_DNA"/>
</dbReference>
<dbReference type="Proteomes" id="UP000824469">
    <property type="component" value="Unassembled WGS sequence"/>
</dbReference>
<evidence type="ECO:0000256" key="1">
    <source>
        <dbReference type="ARBA" id="ARBA00022701"/>
    </source>
</evidence>
<keyword evidence="2 7" id="KW-0547">Nucleotide-binding</keyword>
<feature type="compositionally biased region" description="Acidic residues" evidence="9">
    <location>
        <begin position="467"/>
        <end position="480"/>
    </location>
</feature>
<evidence type="ECO:0000259" key="10">
    <source>
        <dbReference type="PROSITE" id="PS50067"/>
    </source>
</evidence>
<dbReference type="GO" id="GO:0008017">
    <property type="term" value="F:microtubule binding"/>
    <property type="evidence" value="ECO:0007669"/>
    <property type="project" value="InterPro"/>
</dbReference>